<reference evidence="3" key="1">
    <citation type="submission" date="2023-02" db="EMBL/GenBank/DDBJ databases">
        <title>Genome of toxic invasive species Heracleum sosnowskyi carries increased number of genes despite the absence of recent whole-genome duplications.</title>
        <authorList>
            <person name="Schelkunov M."/>
            <person name="Shtratnikova V."/>
            <person name="Makarenko M."/>
            <person name="Klepikova A."/>
            <person name="Omelchenko D."/>
            <person name="Novikova G."/>
            <person name="Obukhova E."/>
            <person name="Bogdanov V."/>
            <person name="Penin A."/>
            <person name="Logacheva M."/>
        </authorList>
    </citation>
    <scope>NUCLEOTIDE SEQUENCE</scope>
    <source>
        <strain evidence="3">Hsosn_3</strain>
        <tissue evidence="3">Leaf</tissue>
    </source>
</reference>
<dbReference type="EMBL" id="JAUIZM010000002">
    <property type="protein sequence ID" value="KAK1400073.1"/>
    <property type="molecule type" value="Genomic_DNA"/>
</dbReference>
<keyword evidence="4" id="KW-1185">Reference proteome</keyword>
<comment type="caution">
    <text evidence="3">The sequence shown here is derived from an EMBL/GenBank/DDBJ whole genome shotgun (WGS) entry which is preliminary data.</text>
</comment>
<dbReference type="Pfam" id="PF00564">
    <property type="entry name" value="PB1"/>
    <property type="match status" value="1"/>
</dbReference>
<organism evidence="3 4">
    <name type="scientific">Heracleum sosnowskyi</name>
    <dbReference type="NCBI Taxonomy" id="360622"/>
    <lineage>
        <taxon>Eukaryota</taxon>
        <taxon>Viridiplantae</taxon>
        <taxon>Streptophyta</taxon>
        <taxon>Embryophyta</taxon>
        <taxon>Tracheophyta</taxon>
        <taxon>Spermatophyta</taxon>
        <taxon>Magnoliopsida</taxon>
        <taxon>eudicotyledons</taxon>
        <taxon>Gunneridae</taxon>
        <taxon>Pentapetalae</taxon>
        <taxon>asterids</taxon>
        <taxon>campanulids</taxon>
        <taxon>Apiales</taxon>
        <taxon>Apiaceae</taxon>
        <taxon>Apioideae</taxon>
        <taxon>apioid superclade</taxon>
        <taxon>Tordylieae</taxon>
        <taxon>Tordyliinae</taxon>
        <taxon>Heracleum</taxon>
    </lineage>
</organism>
<protein>
    <recommendedName>
        <fullName evidence="2">PB1 domain-containing protein</fullName>
    </recommendedName>
</protein>
<dbReference type="AlphaFoldDB" id="A0AAD8JA25"/>
<dbReference type="PANTHER" id="PTHR31066">
    <property type="entry name" value="OS05G0427100 PROTEIN-RELATED"/>
    <property type="match status" value="1"/>
</dbReference>
<evidence type="ECO:0000313" key="3">
    <source>
        <dbReference type="EMBL" id="KAK1400073.1"/>
    </source>
</evidence>
<dbReference type="SMART" id="SM00666">
    <property type="entry name" value="PB1"/>
    <property type="match status" value="1"/>
</dbReference>
<dbReference type="SUPFAM" id="SSF54277">
    <property type="entry name" value="CAD &amp; PB1 domains"/>
    <property type="match status" value="1"/>
</dbReference>
<feature type="region of interest" description="Disordered" evidence="1">
    <location>
        <begin position="1"/>
        <end position="39"/>
    </location>
</feature>
<evidence type="ECO:0000256" key="1">
    <source>
        <dbReference type="SAM" id="MobiDB-lite"/>
    </source>
</evidence>
<dbReference type="Gene3D" id="3.10.20.90">
    <property type="entry name" value="Phosphatidylinositol 3-kinase Catalytic Subunit, Chain A, domain 1"/>
    <property type="match status" value="1"/>
</dbReference>
<feature type="compositionally biased region" description="Polar residues" evidence="1">
    <location>
        <begin position="24"/>
        <end position="39"/>
    </location>
</feature>
<name>A0AAD8JA25_9APIA</name>
<dbReference type="PANTHER" id="PTHR31066:SF97">
    <property type="entry name" value="OS03G0401100 PROTEIN"/>
    <property type="match status" value="1"/>
</dbReference>
<evidence type="ECO:0000259" key="2">
    <source>
        <dbReference type="SMART" id="SM00666"/>
    </source>
</evidence>
<reference evidence="3" key="2">
    <citation type="submission" date="2023-05" db="EMBL/GenBank/DDBJ databases">
        <authorList>
            <person name="Schelkunov M.I."/>
        </authorList>
    </citation>
    <scope>NUCLEOTIDE SEQUENCE</scope>
    <source>
        <strain evidence="3">Hsosn_3</strain>
        <tissue evidence="3">Leaf</tissue>
    </source>
</reference>
<gene>
    <name evidence="3" type="ORF">POM88_009936</name>
</gene>
<dbReference type="Proteomes" id="UP001237642">
    <property type="component" value="Unassembled WGS sequence"/>
</dbReference>
<feature type="compositionally biased region" description="Polar residues" evidence="1">
    <location>
        <begin position="1"/>
        <end position="13"/>
    </location>
</feature>
<feature type="domain" description="PB1" evidence="2">
    <location>
        <begin position="133"/>
        <end position="225"/>
    </location>
</feature>
<sequence>MNLDHNNSNSTNLGDDHDSHIAPVTTSGSSNVEASASPCRENSANLSGVEVHYPRIVWSSGYVDLRYGDHLGPGFGSWVRNVHSPVSRATFVNAPVAESPPIISTVRCSGGPRIGNRVGGSNGDGDNSVSWNTVKLFCRFGGMIMPRGDGWIYVGGDAKIVNVSRNVGINEFIQKISDICGQFYVIKYKLPEEDLDALVSVSSSDDLENMMYEYDRMLRAFQDINGQRHIEDVEGIVDGTGGGITRKKSMASDTSLQNSDFSGAAATDITGNEPVDFVEVRHEKLDLEEVEGIVDKIGGGNTRRESMASA</sequence>
<evidence type="ECO:0000313" key="4">
    <source>
        <dbReference type="Proteomes" id="UP001237642"/>
    </source>
</evidence>
<dbReference type="InterPro" id="IPR053198">
    <property type="entry name" value="Gynoecium_Dev_Regulator"/>
</dbReference>
<dbReference type="CDD" id="cd06410">
    <property type="entry name" value="PB1_UP2"/>
    <property type="match status" value="1"/>
</dbReference>
<accession>A0AAD8JA25</accession>
<dbReference type="InterPro" id="IPR000270">
    <property type="entry name" value="PB1_dom"/>
</dbReference>
<proteinExistence type="predicted"/>